<evidence type="ECO:0000313" key="5">
    <source>
        <dbReference type="Proteomes" id="UP000295212"/>
    </source>
</evidence>
<keyword evidence="1" id="KW-0597">Phosphoprotein</keyword>
<organism evidence="4 5">
    <name type="scientific">Halomonas ventosae</name>
    <dbReference type="NCBI Taxonomy" id="229007"/>
    <lineage>
        <taxon>Bacteria</taxon>
        <taxon>Pseudomonadati</taxon>
        <taxon>Pseudomonadota</taxon>
        <taxon>Gammaproteobacteria</taxon>
        <taxon>Oceanospirillales</taxon>
        <taxon>Halomonadaceae</taxon>
        <taxon>Halomonas</taxon>
    </lineage>
</organism>
<evidence type="ECO:0000256" key="2">
    <source>
        <dbReference type="SAM" id="Phobius"/>
    </source>
</evidence>
<dbReference type="OrthoDB" id="288522at2"/>
<dbReference type="InterPro" id="IPR001789">
    <property type="entry name" value="Sig_transdc_resp-reg_receiver"/>
</dbReference>
<accession>A0A4R6ZP56</accession>
<dbReference type="RefSeq" id="WP_133635742.1">
    <property type="nucleotide sequence ID" value="NZ_SNZJ01000007.1"/>
</dbReference>
<reference evidence="4 5" key="1">
    <citation type="submission" date="2019-03" db="EMBL/GenBank/DDBJ databases">
        <title>Genomic Encyclopedia of Type Strains, Phase III (KMG-III): the genomes of soil and plant-associated and newly described type strains.</title>
        <authorList>
            <person name="Whitman W."/>
        </authorList>
    </citation>
    <scope>NUCLEOTIDE SEQUENCE [LARGE SCALE GENOMIC DNA]</scope>
    <source>
        <strain evidence="4 5">CECT 5797</strain>
    </source>
</reference>
<dbReference type="PROSITE" id="PS50110">
    <property type="entry name" value="RESPONSE_REGULATORY"/>
    <property type="match status" value="1"/>
</dbReference>
<dbReference type="AlphaFoldDB" id="A0A4R6ZP56"/>
<dbReference type="InterPro" id="IPR029058">
    <property type="entry name" value="AB_hydrolase_fold"/>
</dbReference>
<dbReference type="SUPFAM" id="SSF52172">
    <property type="entry name" value="CheY-like"/>
    <property type="match status" value="1"/>
</dbReference>
<evidence type="ECO:0000313" key="4">
    <source>
        <dbReference type="EMBL" id="TDR54320.1"/>
    </source>
</evidence>
<feature type="transmembrane region" description="Helical" evidence="2">
    <location>
        <begin position="363"/>
        <end position="387"/>
    </location>
</feature>
<dbReference type="Gene3D" id="3.40.50.2300">
    <property type="match status" value="1"/>
</dbReference>
<gene>
    <name evidence="4" type="ORF">DFP85_10793</name>
</gene>
<keyword evidence="2" id="KW-1133">Transmembrane helix</keyword>
<feature type="domain" description="Response regulatory" evidence="3">
    <location>
        <begin position="2"/>
        <end position="124"/>
    </location>
</feature>
<dbReference type="EMBL" id="SNZJ01000007">
    <property type="protein sequence ID" value="TDR54320.1"/>
    <property type="molecule type" value="Genomic_DNA"/>
</dbReference>
<protein>
    <submittedName>
        <fullName evidence="4">Response regulator receiver domain-containing protein</fullName>
    </submittedName>
</protein>
<keyword evidence="2" id="KW-0472">Membrane</keyword>
<sequence>MRVLIVDDDVERSNKMKVFIKEASEFVDEVFEVISTSEAKEALKRTYIDVLILDVVLPYRPGGKAAASNGLNFLEMVFTSPFIRKPEKIIGITGHLDDIANFKEKFEEKCLTVMEVFPGGESWKRKLGGALAHTADSKISRVVSERDVVVVTVHGIRTFGSWQDRLKRLINSHVGFVDYNSYKYGFFSLFSFCVPFLRDREVRVLKGKLSDLISSGKDVYIFSHSFGTYLVAMSLRGLVEDKNVESLRRVVLSGSVLKRNFDWSFLAGCENCQVVNDCGDSDSVLLLSEAIVVGTGMAGRSGFKGFENKKVVNRFFQGGHSFYFDGDDFMKRFWVPMLESENPVESYDDRRYKVFKNDFVDQVVIALGQVKCAVYFSAVIFVAFLIYM</sequence>
<keyword evidence="2" id="KW-0812">Transmembrane</keyword>
<comment type="caution">
    <text evidence="4">The sequence shown here is derived from an EMBL/GenBank/DDBJ whole genome shotgun (WGS) entry which is preliminary data.</text>
</comment>
<name>A0A4R6ZP56_9GAMM</name>
<evidence type="ECO:0000256" key="1">
    <source>
        <dbReference type="PROSITE-ProRule" id="PRU00169"/>
    </source>
</evidence>
<dbReference type="Proteomes" id="UP000295212">
    <property type="component" value="Unassembled WGS sequence"/>
</dbReference>
<dbReference type="SUPFAM" id="SSF53474">
    <property type="entry name" value="alpha/beta-Hydrolases"/>
    <property type="match status" value="1"/>
</dbReference>
<proteinExistence type="predicted"/>
<dbReference type="GO" id="GO:0000160">
    <property type="term" value="P:phosphorelay signal transduction system"/>
    <property type="evidence" value="ECO:0007669"/>
    <property type="project" value="InterPro"/>
</dbReference>
<feature type="modified residue" description="4-aspartylphosphate" evidence="1">
    <location>
        <position position="54"/>
    </location>
</feature>
<dbReference type="InterPro" id="IPR011006">
    <property type="entry name" value="CheY-like_superfamily"/>
</dbReference>
<evidence type="ECO:0000259" key="3">
    <source>
        <dbReference type="PROSITE" id="PS50110"/>
    </source>
</evidence>